<sequence>IQVSHISFDINFFRLSCQMFPLVSSDISHDFLFISLLVSKIQENDLEKNKWRIQPRARQYKYTKQKSTDHSLQT</sequence>
<name>A0A0B7BJG9_9EUPU</name>
<feature type="non-terminal residue" evidence="1">
    <location>
        <position position="1"/>
    </location>
</feature>
<gene>
    <name evidence="1" type="primary">ORF187649</name>
</gene>
<protein>
    <submittedName>
        <fullName evidence="1">Uncharacterized protein</fullName>
    </submittedName>
</protein>
<reference evidence="1" key="1">
    <citation type="submission" date="2014-12" db="EMBL/GenBank/DDBJ databases">
        <title>Insight into the proteome of Arion vulgaris.</title>
        <authorList>
            <person name="Aradska J."/>
            <person name="Bulat T."/>
            <person name="Smidak R."/>
            <person name="Sarate P."/>
            <person name="Gangsoo J."/>
            <person name="Sialana F."/>
            <person name="Bilban M."/>
            <person name="Lubec G."/>
        </authorList>
    </citation>
    <scope>NUCLEOTIDE SEQUENCE</scope>
    <source>
        <tissue evidence="1">Skin</tissue>
    </source>
</reference>
<accession>A0A0B7BJG9</accession>
<proteinExistence type="predicted"/>
<dbReference type="EMBL" id="HACG01045445">
    <property type="protein sequence ID" value="CEK92310.1"/>
    <property type="molecule type" value="Transcribed_RNA"/>
</dbReference>
<organism evidence="1">
    <name type="scientific">Arion vulgaris</name>
    <dbReference type="NCBI Taxonomy" id="1028688"/>
    <lineage>
        <taxon>Eukaryota</taxon>
        <taxon>Metazoa</taxon>
        <taxon>Spiralia</taxon>
        <taxon>Lophotrochozoa</taxon>
        <taxon>Mollusca</taxon>
        <taxon>Gastropoda</taxon>
        <taxon>Heterobranchia</taxon>
        <taxon>Euthyneura</taxon>
        <taxon>Panpulmonata</taxon>
        <taxon>Eupulmonata</taxon>
        <taxon>Stylommatophora</taxon>
        <taxon>Helicina</taxon>
        <taxon>Arionoidea</taxon>
        <taxon>Arionidae</taxon>
        <taxon>Arion</taxon>
    </lineage>
</organism>
<dbReference type="AlphaFoldDB" id="A0A0B7BJG9"/>
<evidence type="ECO:0000313" key="1">
    <source>
        <dbReference type="EMBL" id="CEK92310.1"/>
    </source>
</evidence>